<dbReference type="OrthoDB" id="548295at2759"/>
<feature type="compositionally biased region" description="Basic and acidic residues" evidence="1">
    <location>
        <begin position="58"/>
        <end position="71"/>
    </location>
</feature>
<evidence type="ECO:0000256" key="1">
    <source>
        <dbReference type="SAM" id="MobiDB-lite"/>
    </source>
</evidence>
<dbReference type="SMART" id="SM00670">
    <property type="entry name" value="PINc"/>
    <property type="match status" value="1"/>
</dbReference>
<feature type="region of interest" description="Disordered" evidence="1">
    <location>
        <begin position="191"/>
        <end position="237"/>
    </location>
</feature>
<evidence type="ECO:0000313" key="3">
    <source>
        <dbReference type="Proteomes" id="UP000504634"/>
    </source>
</evidence>
<dbReference type="InterPro" id="IPR002716">
    <property type="entry name" value="PIN_dom"/>
</dbReference>
<dbReference type="AlphaFoldDB" id="A0A6J2TNI4"/>
<feature type="region of interest" description="Disordered" evidence="1">
    <location>
        <begin position="1"/>
        <end position="20"/>
    </location>
</feature>
<feature type="compositionally biased region" description="Low complexity" evidence="1">
    <location>
        <begin position="212"/>
        <end position="228"/>
    </location>
</feature>
<dbReference type="GeneID" id="115626835"/>
<dbReference type="Pfam" id="PF13638">
    <property type="entry name" value="PIN_4"/>
    <property type="match status" value="1"/>
</dbReference>
<dbReference type="InterPro" id="IPR029060">
    <property type="entry name" value="PIN-like_dom_sf"/>
</dbReference>
<protein>
    <submittedName>
        <fullName evidence="4">Transcriptional protein SWT1 isoform X1</fullName>
    </submittedName>
</protein>
<dbReference type="InterPro" id="IPR052626">
    <property type="entry name" value="SWT1_Regulator"/>
</dbReference>
<dbReference type="SUPFAM" id="SSF88723">
    <property type="entry name" value="PIN domain-like"/>
    <property type="match status" value="1"/>
</dbReference>
<feature type="compositionally biased region" description="Polar residues" evidence="1">
    <location>
        <begin position="87"/>
        <end position="108"/>
    </location>
</feature>
<feature type="region of interest" description="Disordered" evidence="1">
    <location>
        <begin position="33"/>
        <end position="128"/>
    </location>
</feature>
<feature type="domain" description="PIN" evidence="2">
    <location>
        <begin position="351"/>
        <end position="475"/>
    </location>
</feature>
<dbReference type="PANTHER" id="PTHR16161:SF0">
    <property type="entry name" value="TRANSCRIPTIONAL PROTEIN SWT1"/>
    <property type="match status" value="1"/>
</dbReference>
<accession>A0A6J2TNI4</accession>
<proteinExistence type="predicted"/>
<dbReference type="RefSeq" id="XP_030378176.1">
    <property type="nucleotide sequence ID" value="XM_030522316.1"/>
</dbReference>
<dbReference type="Proteomes" id="UP000504634">
    <property type="component" value="Unplaced"/>
</dbReference>
<gene>
    <name evidence="4" type="primary">LOC115626835</name>
</gene>
<dbReference type="PANTHER" id="PTHR16161">
    <property type="entry name" value="TRANSCRIPTIONAL PROTEIN SWT1"/>
    <property type="match status" value="1"/>
</dbReference>
<reference evidence="4" key="1">
    <citation type="submission" date="2025-08" db="UniProtKB">
        <authorList>
            <consortium name="RefSeq"/>
        </authorList>
    </citation>
    <scope>IDENTIFICATION</scope>
    <source>
        <strain evidence="4">11010-0011.00</strain>
        <tissue evidence="4">Whole body</tissue>
    </source>
</reference>
<feature type="region of interest" description="Disordered" evidence="1">
    <location>
        <begin position="268"/>
        <end position="299"/>
    </location>
</feature>
<dbReference type="Gene3D" id="3.40.50.1010">
    <property type="entry name" value="5'-nuclease"/>
    <property type="match status" value="1"/>
</dbReference>
<organism evidence="3 4">
    <name type="scientific">Drosophila lebanonensis</name>
    <name type="common">Fruit fly</name>
    <name type="synonym">Scaptodrosophila lebanonensis</name>
    <dbReference type="NCBI Taxonomy" id="7225"/>
    <lineage>
        <taxon>Eukaryota</taxon>
        <taxon>Metazoa</taxon>
        <taxon>Ecdysozoa</taxon>
        <taxon>Arthropoda</taxon>
        <taxon>Hexapoda</taxon>
        <taxon>Insecta</taxon>
        <taxon>Pterygota</taxon>
        <taxon>Neoptera</taxon>
        <taxon>Endopterygota</taxon>
        <taxon>Diptera</taxon>
        <taxon>Brachycera</taxon>
        <taxon>Muscomorpha</taxon>
        <taxon>Ephydroidea</taxon>
        <taxon>Drosophilidae</taxon>
        <taxon>Scaptodrosophila</taxon>
    </lineage>
</organism>
<keyword evidence="3" id="KW-1185">Reference proteome</keyword>
<feature type="compositionally biased region" description="Polar residues" evidence="1">
    <location>
        <begin position="278"/>
        <end position="288"/>
    </location>
</feature>
<feature type="compositionally biased region" description="Basic and acidic residues" evidence="1">
    <location>
        <begin position="1"/>
        <end position="10"/>
    </location>
</feature>
<feature type="compositionally biased region" description="Low complexity" evidence="1">
    <location>
        <begin position="72"/>
        <end position="83"/>
    </location>
</feature>
<evidence type="ECO:0000259" key="2">
    <source>
        <dbReference type="SMART" id="SM00670"/>
    </source>
</evidence>
<dbReference type="CTD" id="54823"/>
<evidence type="ECO:0000313" key="4">
    <source>
        <dbReference type="RefSeq" id="XP_030378176.1"/>
    </source>
</evidence>
<feature type="compositionally biased region" description="Polar residues" evidence="1">
    <location>
        <begin position="116"/>
        <end position="127"/>
    </location>
</feature>
<feature type="compositionally biased region" description="Basic and acidic residues" evidence="1">
    <location>
        <begin position="196"/>
        <end position="211"/>
    </location>
</feature>
<sequence length="504" mass="56554">MAHSSNEKNRKNVTKPLKTKDFDEYEKNELFYSIRQNQLPTKKQPAQDRLKRLQTHLKKADSKKVANEIPKKSSTNNRSTSSPFAIFTSQSKVTSSPILPRSKPNSLPATPIASGSKPTASPPTHSKNLIERAKSYIFSDKSKPELKHNAVAGKASYQLLNKYKADAVPKLSTGHHRLNNTWEKPKALFDAGNKLNKSDTPRTSANERLESLRQSLQQQQQKESNNNETPSMAPSDHQLQTAAPKTIAVNSPLVGRQLQQLRKLQRLKSKRLHHGPRSCQSKPSSHAVRTSEPDVEPMDWEDLDDSTLNEVDTSADDDGVHNAEDVALVRSTSVDESADEKEFPAHRVDHMYFVLDTNILIHDLLFVEDLLKVVLPDTVGSMLYVPYVVIKELDRLKDKNVNNVETTRLYAKRAIRYLNKKFDESLDIQAQSAIEEAQHLIDVDCPDDSIVNCCLQLQTQVTHMMLLTNDANLRLKANASSIKVSCRSDLLSAHAEAFATLDDS</sequence>
<name>A0A6J2TNI4_DROLE</name>
<dbReference type="GO" id="GO:0005634">
    <property type="term" value="C:nucleus"/>
    <property type="evidence" value="ECO:0007669"/>
    <property type="project" value="TreeGrafter"/>
</dbReference>